<keyword evidence="3" id="KW-1003">Cell membrane</keyword>
<dbReference type="KEGG" id="hbs:IPV69_09480"/>
<dbReference type="EMBL" id="CP063458">
    <property type="protein sequence ID" value="QOV91565.1"/>
    <property type="molecule type" value="Genomic_DNA"/>
</dbReference>
<comment type="similarity">
    <text evidence="7">Belongs to the binding-protein-dependent transport system permease family.</text>
</comment>
<gene>
    <name evidence="9" type="ORF">IPV69_09480</name>
</gene>
<dbReference type="AlphaFoldDB" id="A0A7M2X1L9"/>
<sequence length="273" mass="29826">MLLIATWEAGYRLIGWNTLVFPAPSQVLDGMLSLMSVETRFGDPLRANWPWPVSETRPFTGAWYEIPLIEAVLSSLARLTVGFTISIAIGGLIGAACWRYKWFDEFIGPVLLGVQTLPSVCWVPLAILIMGFKESGILFVLVIGSFSAIAISLRDGLRAIPPLYQQAGRMMGANGLKLYRHVLLPASLPALATSLRQGFSFAWRSLMGGELILSLSPHGLGHRLEIARNLSAVETVVGLLIVMIMIGMLADRLVFAQIQKRVSKRFGFAAAGE</sequence>
<reference evidence="9 10" key="1">
    <citation type="submission" date="2020-10" db="EMBL/GenBank/DDBJ databases">
        <title>Wide distribution of Phycisphaera-like planctomycetes from WD2101 soil group in peatlands and genome analysis of the first cultivated representative.</title>
        <authorList>
            <person name="Dedysh S.N."/>
            <person name="Beletsky A.V."/>
            <person name="Ivanova A."/>
            <person name="Kulichevskaya I.S."/>
            <person name="Suzina N.E."/>
            <person name="Philippov D.A."/>
            <person name="Rakitin A.L."/>
            <person name="Mardanov A.V."/>
            <person name="Ravin N.V."/>
        </authorList>
    </citation>
    <scope>NUCLEOTIDE SEQUENCE [LARGE SCALE GENOMIC DNA]</scope>
    <source>
        <strain evidence="9 10">M1803</strain>
    </source>
</reference>
<keyword evidence="6 7" id="KW-0472">Membrane</keyword>
<accession>A0A7M2X1L9</accession>
<evidence type="ECO:0000256" key="7">
    <source>
        <dbReference type="RuleBase" id="RU363032"/>
    </source>
</evidence>
<dbReference type="PANTHER" id="PTHR30151:SF40">
    <property type="entry name" value="TRANSPORT SYSTEM INTEGRAL MEMBRANE PROTEIN"/>
    <property type="match status" value="1"/>
</dbReference>
<feature type="domain" description="ABC transmembrane type-1" evidence="8">
    <location>
        <begin position="72"/>
        <end position="254"/>
    </location>
</feature>
<dbReference type="Pfam" id="PF00528">
    <property type="entry name" value="BPD_transp_1"/>
    <property type="match status" value="1"/>
</dbReference>
<keyword evidence="4 7" id="KW-0812">Transmembrane</keyword>
<comment type="subcellular location">
    <subcellularLocation>
        <location evidence="1 7">Cell membrane</location>
        <topology evidence="1 7">Multi-pass membrane protein</topology>
    </subcellularLocation>
</comment>
<evidence type="ECO:0000259" key="8">
    <source>
        <dbReference type="PROSITE" id="PS50928"/>
    </source>
</evidence>
<evidence type="ECO:0000256" key="6">
    <source>
        <dbReference type="ARBA" id="ARBA00023136"/>
    </source>
</evidence>
<evidence type="ECO:0000313" key="9">
    <source>
        <dbReference type="EMBL" id="QOV91565.1"/>
    </source>
</evidence>
<dbReference type="GO" id="GO:0055085">
    <property type="term" value="P:transmembrane transport"/>
    <property type="evidence" value="ECO:0007669"/>
    <property type="project" value="InterPro"/>
</dbReference>
<dbReference type="InterPro" id="IPR000515">
    <property type="entry name" value="MetI-like"/>
</dbReference>
<dbReference type="Gene3D" id="1.10.3720.10">
    <property type="entry name" value="MetI-like"/>
    <property type="match status" value="1"/>
</dbReference>
<evidence type="ECO:0000256" key="2">
    <source>
        <dbReference type="ARBA" id="ARBA00022448"/>
    </source>
</evidence>
<evidence type="ECO:0000313" key="10">
    <source>
        <dbReference type="Proteomes" id="UP000593765"/>
    </source>
</evidence>
<evidence type="ECO:0000256" key="5">
    <source>
        <dbReference type="ARBA" id="ARBA00022989"/>
    </source>
</evidence>
<feature type="transmembrane region" description="Helical" evidence="7">
    <location>
        <begin position="110"/>
        <end position="130"/>
    </location>
</feature>
<dbReference type="PANTHER" id="PTHR30151">
    <property type="entry name" value="ALKANE SULFONATE ABC TRANSPORTER-RELATED, MEMBRANE SUBUNIT"/>
    <property type="match status" value="1"/>
</dbReference>
<dbReference type="SUPFAM" id="SSF161098">
    <property type="entry name" value="MetI-like"/>
    <property type="match status" value="1"/>
</dbReference>
<evidence type="ECO:0000256" key="1">
    <source>
        <dbReference type="ARBA" id="ARBA00004651"/>
    </source>
</evidence>
<name>A0A7M2X1L9_9BACT</name>
<proteinExistence type="inferred from homology"/>
<feature type="transmembrane region" description="Helical" evidence="7">
    <location>
        <begin position="236"/>
        <end position="255"/>
    </location>
</feature>
<evidence type="ECO:0000256" key="4">
    <source>
        <dbReference type="ARBA" id="ARBA00022692"/>
    </source>
</evidence>
<organism evidence="9 10">
    <name type="scientific">Humisphaera borealis</name>
    <dbReference type="NCBI Taxonomy" id="2807512"/>
    <lineage>
        <taxon>Bacteria</taxon>
        <taxon>Pseudomonadati</taxon>
        <taxon>Planctomycetota</taxon>
        <taxon>Phycisphaerae</taxon>
        <taxon>Tepidisphaerales</taxon>
        <taxon>Tepidisphaeraceae</taxon>
        <taxon>Humisphaera</taxon>
    </lineage>
</organism>
<keyword evidence="2 7" id="KW-0813">Transport</keyword>
<evidence type="ECO:0000256" key="3">
    <source>
        <dbReference type="ARBA" id="ARBA00022475"/>
    </source>
</evidence>
<dbReference type="Proteomes" id="UP000593765">
    <property type="component" value="Chromosome"/>
</dbReference>
<dbReference type="GO" id="GO:0005886">
    <property type="term" value="C:plasma membrane"/>
    <property type="evidence" value="ECO:0007669"/>
    <property type="project" value="UniProtKB-SubCell"/>
</dbReference>
<dbReference type="InterPro" id="IPR035906">
    <property type="entry name" value="MetI-like_sf"/>
</dbReference>
<dbReference type="CDD" id="cd06261">
    <property type="entry name" value="TM_PBP2"/>
    <property type="match status" value="1"/>
</dbReference>
<dbReference type="RefSeq" id="WP_206294865.1">
    <property type="nucleotide sequence ID" value="NZ_CP063458.1"/>
</dbReference>
<feature type="transmembrane region" description="Helical" evidence="7">
    <location>
        <begin position="76"/>
        <end position="98"/>
    </location>
</feature>
<feature type="transmembrane region" description="Helical" evidence="7">
    <location>
        <begin position="136"/>
        <end position="157"/>
    </location>
</feature>
<protein>
    <submittedName>
        <fullName evidence="9">ABC transporter permease</fullName>
    </submittedName>
</protein>
<keyword evidence="5 7" id="KW-1133">Transmembrane helix</keyword>
<keyword evidence="10" id="KW-1185">Reference proteome</keyword>
<dbReference type="PROSITE" id="PS50928">
    <property type="entry name" value="ABC_TM1"/>
    <property type="match status" value="1"/>
</dbReference>